<evidence type="ECO:0000256" key="2">
    <source>
        <dbReference type="ARBA" id="ARBA00022475"/>
    </source>
</evidence>
<dbReference type="InterPro" id="IPR000045">
    <property type="entry name" value="Prepilin_IV_endopep_pep"/>
</dbReference>
<keyword evidence="2" id="KW-1003">Cell membrane</keyword>
<protein>
    <submittedName>
        <fullName evidence="8">Prepilin peptidase</fullName>
    </submittedName>
</protein>
<comment type="caution">
    <text evidence="8">The sequence shown here is derived from an EMBL/GenBank/DDBJ whole genome shotgun (WGS) entry which is preliminary data.</text>
</comment>
<evidence type="ECO:0000313" key="9">
    <source>
        <dbReference type="Proteomes" id="UP000639859"/>
    </source>
</evidence>
<dbReference type="Gene3D" id="1.20.120.1220">
    <property type="match status" value="1"/>
</dbReference>
<dbReference type="PANTHER" id="PTHR36506">
    <property type="entry name" value="PREFLAGELLIN PEPTIDASE"/>
    <property type="match status" value="1"/>
</dbReference>
<organism evidence="8 9">
    <name type="scientific">Caulobacter hibisci</name>
    <dbReference type="NCBI Taxonomy" id="2035993"/>
    <lineage>
        <taxon>Bacteria</taxon>
        <taxon>Pseudomonadati</taxon>
        <taxon>Pseudomonadota</taxon>
        <taxon>Alphaproteobacteria</taxon>
        <taxon>Caulobacterales</taxon>
        <taxon>Caulobacteraceae</taxon>
        <taxon>Caulobacter</taxon>
    </lineage>
</organism>
<feature type="transmembrane region" description="Helical" evidence="6">
    <location>
        <begin position="59"/>
        <end position="79"/>
    </location>
</feature>
<proteinExistence type="predicted"/>
<dbReference type="PANTHER" id="PTHR36506:SF1">
    <property type="entry name" value="PREFLAGELLIN PEPTIDASE"/>
    <property type="match status" value="1"/>
</dbReference>
<evidence type="ECO:0000256" key="6">
    <source>
        <dbReference type="SAM" id="Phobius"/>
    </source>
</evidence>
<feature type="domain" description="Prepilin type IV endopeptidase peptidase" evidence="7">
    <location>
        <begin position="14"/>
        <end position="115"/>
    </location>
</feature>
<feature type="transmembrane region" description="Helical" evidence="6">
    <location>
        <begin position="34"/>
        <end position="53"/>
    </location>
</feature>
<keyword evidence="5 6" id="KW-0472">Membrane</keyword>
<reference evidence="8 9" key="1">
    <citation type="submission" date="2020-11" db="EMBL/GenBank/DDBJ databases">
        <title>genome sequence of strain KACC 18849.</title>
        <authorList>
            <person name="Gao J."/>
            <person name="Zhang X."/>
        </authorList>
    </citation>
    <scope>NUCLEOTIDE SEQUENCE [LARGE SCALE GENOMIC DNA]</scope>
    <source>
        <strain evidence="8 9">KACC 18849</strain>
    </source>
</reference>
<dbReference type="RefSeq" id="WP_198576245.1">
    <property type="nucleotide sequence ID" value="NZ_JADWOX010000007.1"/>
</dbReference>
<keyword evidence="9" id="KW-1185">Reference proteome</keyword>
<dbReference type="Pfam" id="PF01478">
    <property type="entry name" value="Peptidase_A24"/>
    <property type="match status" value="1"/>
</dbReference>
<dbReference type="Proteomes" id="UP000639859">
    <property type="component" value="Unassembled WGS sequence"/>
</dbReference>
<evidence type="ECO:0000256" key="4">
    <source>
        <dbReference type="ARBA" id="ARBA00022989"/>
    </source>
</evidence>
<dbReference type="EMBL" id="JADWOX010000007">
    <property type="protein sequence ID" value="MBI1684326.1"/>
    <property type="molecule type" value="Genomic_DNA"/>
</dbReference>
<comment type="subcellular location">
    <subcellularLocation>
        <location evidence="1">Cell membrane</location>
        <topology evidence="1">Multi-pass membrane protein</topology>
    </subcellularLocation>
</comment>
<name>A0ABS0SXH9_9CAUL</name>
<accession>A0ABS0SXH9</accession>
<evidence type="ECO:0000313" key="8">
    <source>
        <dbReference type="EMBL" id="MBI1684326.1"/>
    </source>
</evidence>
<evidence type="ECO:0000256" key="5">
    <source>
        <dbReference type="ARBA" id="ARBA00023136"/>
    </source>
</evidence>
<dbReference type="InterPro" id="IPR052218">
    <property type="entry name" value="Preflagellin_Peptidase"/>
</dbReference>
<feature type="transmembrane region" description="Helical" evidence="6">
    <location>
        <begin position="139"/>
        <end position="161"/>
    </location>
</feature>
<feature type="transmembrane region" description="Helical" evidence="6">
    <location>
        <begin position="99"/>
        <end position="119"/>
    </location>
</feature>
<feature type="transmembrane region" description="Helical" evidence="6">
    <location>
        <begin position="6"/>
        <end position="27"/>
    </location>
</feature>
<gene>
    <name evidence="8" type="ORF">I4Q42_11670</name>
</gene>
<evidence type="ECO:0000256" key="3">
    <source>
        <dbReference type="ARBA" id="ARBA00022692"/>
    </source>
</evidence>
<evidence type="ECO:0000256" key="1">
    <source>
        <dbReference type="ARBA" id="ARBA00004651"/>
    </source>
</evidence>
<keyword evidence="3 6" id="KW-0812">Transmembrane</keyword>
<keyword evidence="4 6" id="KW-1133">Transmembrane helix</keyword>
<sequence>MEIDLVRLAGSVAYAALFLTAAAWDVWSRKIPNWTLLGLVALFLTAQFMAWATPDWLSSLGAFGLVMLAGVPMFARRLVGAGDVKLMAVAALFAGMENLLLLTVATAIAGGVLALVALVARPYAAAFVLRGWVRTRAGVPYGVAIAAGALQVGTASGLLAISQRLTHLQL</sequence>
<evidence type="ECO:0000259" key="7">
    <source>
        <dbReference type="Pfam" id="PF01478"/>
    </source>
</evidence>